<evidence type="ECO:0000259" key="3">
    <source>
        <dbReference type="SMART" id="SM01266"/>
    </source>
</evidence>
<name>A0A3E2H7L3_SCYLI</name>
<dbReference type="Pfam" id="PF12464">
    <property type="entry name" value="Mac"/>
    <property type="match status" value="1"/>
</dbReference>
<dbReference type="Proteomes" id="UP000258309">
    <property type="component" value="Unassembled WGS sequence"/>
</dbReference>
<evidence type="ECO:0000256" key="2">
    <source>
        <dbReference type="ARBA" id="ARBA00022679"/>
    </source>
</evidence>
<dbReference type="PROSITE" id="PS00101">
    <property type="entry name" value="HEXAPEP_TRANSFERASES"/>
    <property type="match status" value="1"/>
</dbReference>
<gene>
    <name evidence="4" type="ORF">B7463_g7170</name>
</gene>
<dbReference type="GO" id="GO:0008374">
    <property type="term" value="F:O-acyltransferase activity"/>
    <property type="evidence" value="ECO:0007669"/>
    <property type="project" value="TreeGrafter"/>
</dbReference>
<dbReference type="SMART" id="SM01266">
    <property type="entry name" value="Mac"/>
    <property type="match status" value="1"/>
</dbReference>
<feature type="domain" description="Maltose/galactoside acetyltransferase" evidence="3">
    <location>
        <begin position="11"/>
        <end position="62"/>
    </location>
</feature>
<comment type="similarity">
    <text evidence="1">Belongs to the transferase hexapeptide repeat family.</text>
</comment>
<dbReference type="EMBL" id="NCSJ02000137">
    <property type="protein sequence ID" value="RFU29172.1"/>
    <property type="molecule type" value="Genomic_DNA"/>
</dbReference>
<organism evidence="4 5">
    <name type="scientific">Scytalidium lignicola</name>
    <name type="common">Hyphomycete</name>
    <dbReference type="NCBI Taxonomy" id="5539"/>
    <lineage>
        <taxon>Eukaryota</taxon>
        <taxon>Fungi</taxon>
        <taxon>Dikarya</taxon>
        <taxon>Ascomycota</taxon>
        <taxon>Pezizomycotina</taxon>
        <taxon>Leotiomycetes</taxon>
        <taxon>Leotiomycetes incertae sedis</taxon>
        <taxon>Scytalidium</taxon>
    </lineage>
</organism>
<dbReference type="GO" id="GO:0016407">
    <property type="term" value="F:acetyltransferase activity"/>
    <property type="evidence" value="ECO:0007669"/>
    <property type="project" value="InterPro"/>
</dbReference>
<feature type="non-terminal residue" evidence="4">
    <location>
        <position position="1"/>
    </location>
</feature>
<dbReference type="STRING" id="5539.A0A3E2H7L3"/>
<dbReference type="CDD" id="cd03357">
    <property type="entry name" value="LbH_MAT_GAT"/>
    <property type="match status" value="1"/>
</dbReference>
<keyword evidence="2" id="KW-0808">Transferase</keyword>
<dbReference type="OMA" id="FYSGTHP"/>
<dbReference type="Gene3D" id="2.160.10.10">
    <property type="entry name" value="Hexapeptide repeat proteins"/>
    <property type="match status" value="1"/>
</dbReference>
<reference evidence="4 5" key="1">
    <citation type="submission" date="2018-05" db="EMBL/GenBank/DDBJ databases">
        <title>Draft genome sequence of Scytalidium lignicola DSM 105466, a ubiquitous saprotrophic fungus.</title>
        <authorList>
            <person name="Buettner E."/>
            <person name="Gebauer A.M."/>
            <person name="Hofrichter M."/>
            <person name="Liers C."/>
            <person name="Kellner H."/>
        </authorList>
    </citation>
    <scope>NUCLEOTIDE SEQUENCE [LARGE SCALE GENOMIC DNA]</scope>
    <source>
        <strain evidence="4 5">DSM 105466</strain>
    </source>
</reference>
<evidence type="ECO:0000313" key="5">
    <source>
        <dbReference type="Proteomes" id="UP000258309"/>
    </source>
</evidence>
<keyword evidence="5" id="KW-1185">Reference proteome</keyword>
<feature type="non-terminal residue" evidence="4">
    <location>
        <position position="222"/>
    </location>
</feature>
<dbReference type="SUPFAM" id="SSF51161">
    <property type="entry name" value="Trimeric LpxA-like enzymes"/>
    <property type="match status" value="1"/>
</dbReference>
<dbReference type="Pfam" id="PF14602">
    <property type="entry name" value="Hexapep_2"/>
    <property type="match status" value="1"/>
</dbReference>
<dbReference type="InterPro" id="IPR018357">
    <property type="entry name" value="Hexapep_transf_CS"/>
</dbReference>
<dbReference type="OrthoDB" id="25818at2759"/>
<protein>
    <recommendedName>
        <fullName evidence="3">Maltose/galactoside acetyltransferase domain-containing protein</fullName>
    </recommendedName>
</protein>
<comment type="caution">
    <text evidence="4">The sequence shown here is derived from an EMBL/GenBank/DDBJ whole genome shotgun (WGS) entry which is preliminary data.</text>
</comment>
<dbReference type="AlphaFoldDB" id="A0A3E2H7L3"/>
<dbReference type="InterPro" id="IPR001451">
    <property type="entry name" value="Hexapep"/>
</dbReference>
<accession>A0A3E2H7L3</accession>
<dbReference type="PANTHER" id="PTHR23416:SF54">
    <property type="entry name" value="ACETYLTRANSFERASE, CYSE_LACA_LPXA_NODL FAMILY (AFU_ORTHOLOGUE AFUA_2G08430)-RELATED"/>
    <property type="match status" value="1"/>
</dbReference>
<evidence type="ECO:0000313" key="4">
    <source>
        <dbReference type="EMBL" id="RFU29172.1"/>
    </source>
</evidence>
<dbReference type="PANTHER" id="PTHR23416">
    <property type="entry name" value="SIALIC ACID SYNTHASE-RELATED"/>
    <property type="match status" value="1"/>
</dbReference>
<evidence type="ECO:0000256" key="1">
    <source>
        <dbReference type="ARBA" id="ARBA00007274"/>
    </source>
</evidence>
<dbReference type="InterPro" id="IPR051159">
    <property type="entry name" value="Hexapeptide_acetyltransf"/>
</dbReference>
<dbReference type="InterPro" id="IPR011004">
    <property type="entry name" value="Trimer_LpxA-like_sf"/>
</dbReference>
<sequence length="222" mass="24175">MAATIDEADNEARMLRGELYYAFTPKLTAKRNRCHHACHRFNANAEAPRRRLVELWKDVVDDKIPLPPPADSEEEDALLLKNYPYIEAPIHADYGSNIRLGKAVYINFNATFLDTCVITIGARTLIGPNCSFYSGTHPLDPFLRNGTDGPELGGPITIGEDCWIGGNAIILPGITVGRGVTIGAGSVVTKDIPDFHCVAGNPARIIRKIEINAPDPNLRAAS</sequence>
<proteinExistence type="inferred from homology"/>
<dbReference type="InterPro" id="IPR024688">
    <property type="entry name" value="Mac_dom"/>
</dbReference>